<name>A0ABN2TDR0_9ACTN</name>
<proteinExistence type="predicted"/>
<gene>
    <name evidence="1" type="ORF">GCM10009838_85560</name>
</gene>
<dbReference type="EMBL" id="BAAAQM010000090">
    <property type="protein sequence ID" value="GAA2006169.1"/>
    <property type="molecule type" value="Genomic_DNA"/>
</dbReference>
<dbReference type="RefSeq" id="WP_344662970.1">
    <property type="nucleotide sequence ID" value="NZ_BAAAQM010000090.1"/>
</dbReference>
<accession>A0ABN2TDR0</accession>
<keyword evidence="2" id="KW-1185">Reference proteome</keyword>
<evidence type="ECO:0000313" key="2">
    <source>
        <dbReference type="Proteomes" id="UP001499854"/>
    </source>
</evidence>
<dbReference type="Proteomes" id="UP001499854">
    <property type="component" value="Unassembled WGS sequence"/>
</dbReference>
<organism evidence="1 2">
    <name type="scientific">Catenulispora subtropica</name>
    <dbReference type="NCBI Taxonomy" id="450798"/>
    <lineage>
        <taxon>Bacteria</taxon>
        <taxon>Bacillati</taxon>
        <taxon>Actinomycetota</taxon>
        <taxon>Actinomycetes</taxon>
        <taxon>Catenulisporales</taxon>
        <taxon>Catenulisporaceae</taxon>
        <taxon>Catenulispora</taxon>
    </lineage>
</organism>
<evidence type="ECO:0000313" key="1">
    <source>
        <dbReference type="EMBL" id="GAA2006169.1"/>
    </source>
</evidence>
<sequence>MTLPPEIEMRVVEHLYRDADKISWDGIAAVTRSGHYDRWVNDQEIGGRLQKFMDEKECRHWIKDGPMKERARAVYGVGKYASLVPNPVANPSQLVAQGVGTGWEVDETTLDIKPLRIVARREDDVIRFCWGKPKDLKHLVWAALNAEAKGDPIPWTLCVVGTFTHPIPANQRESDLRLAKRCMLRIVHVSLL</sequence>
<reference evidence="1 2" key="1">
    <citation type="journal article" date="2019" name="Int. J. Syst. Evol. Microbiol.">
        <title>The Global Catalogue of Microorganisms (GCM) 10K type strain sequencing project: providing services to taxonomists for standard genome sequencing and annotation.</title>
        <authorList>
            <consortium name="The Broad Institute Genomics Platform"/>
            <consortium name="The Broad Institute Genome Sequencing Center for Infectious Disease"/>
            <person name="Wu L."/>
            <person name="Ma J."/>
        </authorList>
    </citation>
    <scope>NUCLEOTIDE SEQUENCE [LARGE SCALE GENOMIC DNA]</scope>
    <source>
        <strain evidence="1 2">JCM 16013</strain>
    </source>
</reference>
<protein>
    <submittedName>
        <fullName evidence="1">Uncharacterized protein</fullName>
    </submittedName>
</protein>
<comment type="caution">
    <text evidence="1">The sequence shown here is derived from an EMBL/GenBank/DDBJ whole genome shotgun (WGS) entry which is preliminary data.</text>
</comment>